<keyword evidence="6" id="KW-0997">Cell inner membrane</keyword>
<proteinExistence type="inferred from homology"/>
<dbReference type="PANTHER" id="PTHR34820">
    <property type="entry name" value="INNER MEMBRANE PROTEIN YEBZ"/>
    <property type="match status" value="1"/>
</dbReference>
<keyword evidence="5 6" id="KW-0472">Membrane</keyword>
<dbReference type="Pfam" id="PF05425">
    <property type="entry name" value="CopD"/>
    <property type="match status" value="1"/>
</dbReference>
<keyword evidence="2 6" id="KW-1003">Cell membrane</keyword>
<dbReference type="PANTHER" id="PTHR34820:SF4">
    <property type="entry name" value="INNER MEMBRANE PROTEIN YEBZ"/>
    <property type="match status" value="1"/>
</dbReference>
<feature type="transmembrane region" description="Helical" evidence="6">
    <location>
        <begin position="270"/>
        <end position="288"/>
    </location>
</feature>
<name>A0AB34VJB6_9GAMM</name>
<dbReference type="AlphaFoldDB" id="A0AB34VJB6"/>
<evidence type="ECO:0000256" key="3">
    <source>
        <dbReference type="ARBA" id="ARBA00022692"/>
    </source>
</evidence>
<dbReference type="InterPro" id="IPR032694">
    <property type="entry name" value="CopC/D"/>
</dbReference>
<feature type="transmembrane region" description="Helical" evidence="6">
    <location>
        <begin position="90"/>
        <end position="109"/>
    </location>
</feature>
<dbReference type="GO" id="GO:0005886">
    <property type="term" value="C:plasma membrane"/>
    <property type="evidence" value="ECO:0007669"/>
    <property type="project" value="UniProtKB-SubCell"/>
</dbReference>
<evidence type="ECO:0000256" key="6">
    <source>
        <dbReference type="RuleBase" id="RU369037"/>
    </source>
</evidence>
<evidence type="ECO:0000256" key="1">
    <source>
        <dbReference type="ARBA" id="ARBA00004651"/>
    </source>
</evidence>
<comment type="caution">
    <text evidence="8">The sequence shown here is derived from an EMBL/GenBank/DDBJ whole genome shotgun (WGS) entry which is preliminary data.</text>
</comment>
<accession>A0AB34VJB6</accession>
<dbReference type="Proteomes" id="UP000072520">
    <property type="component" value="Unassembled WGS sequence"/>
</dbReference>
<keyword evidence="4 6" id="KW-1133">Transmembrane helix</keyword>
<dbReference type="GO" id="GO:0046688">
    <property type="term" value="P:response to copper ion"/>
    <property type="evidence" value="ECO:0007669"/>
    <property type="project" value="UniProtKB-UniRule"/>
</dbReference>
<feature type="transmembrane region" description="Helical" evidence="6">
    <location>
        <begin position="193"/>
        <end position="215"/>
    </location>
</feature>
<feature type="transmembrane region" description="Helical" evidence="6">
    <location>
        <begin position="12"/>
        <end position="38"/>
    </location>
</feature>
<evidence type="ECO:0000313" key="8">
    <source>
        <dbReference type="EMBL" id="KTT01034.1"/>
    </source>
</evidence>
<evidence type="ECO:0000256" key="5">
    <source>
        <dbReference type="ARBA" id="ARBA00023136"/>
    </source>
</evidence>
<feature type="transmembrane region" description="Helical" evidence="6">
    <location>
        <begin position="116"/>
        <end position="136"/>
    </location>
</feature>
<comment type="subcellular location">
    <subcellularLocation>
        <location evidence="6">Cell inner membrane</location>
        <topology evidence="6">Multi-pass membrane protein</topology>
    </subcellularLocation>
    <subcellularLocation>
        <location evidence="1">Cell membrane</location>
        <topology evidence="1">Multi-pass membrane protein</topology>
    </subcellularLocation>
</comment>
<dbReference type="RefSeq" id="WP_033741956.1">
    <property type="nucleotide sequence ID" value="NZ_CP049115.1"/>
</dbReference>
<feature type="domain" description="Copper resistance protein D" evidence="7">
    <location>
        <begin position="185"/>
        <end position="284"/>
    </location>
</feature>
<gene>
    <name evidence="8" type="ORF">RSA13_01025</name>
</gene>
<keyword evidence="6" id="KW-0186">Copper</keyword>
<keyword evidence="3 6" id="KW-0812">Transmembrane</keyword>
<evidence type="ECO:0000259" key="7">
    <source>
        <dbReference type="Pfam" id="PF05425"/>
    </source>
</evidence>
<dbReference type="NCBIfam" id="NF033808">
    <property type="entry name" value="copper_CopD"/>
    <property type="match status" value="1"/>
</dbReference>
<sequence>MTTLWVVLRALHFTAVIVLVGSHFCTTLLAPVSLRAALISRLSRLMTGSAILALLTALCMLAAQTALMSGDWHNLAVPDVWMAVLSTHWGAVWQWQLLFSLCSVAAILMRDPQRQWIGWLTSLLQCGCLALIGHAAMREGLAGIAQQGNHVVHLIAASFWTGGLVPLLVLMQMARNIAFRTTAIRTMMRFSRYGHLAVALTLVTGLVNSLLIAGWPGDWSLNRYVVLLLCKVALVGLMVMIALWNRYRLVPRFHVAGLGAQQQFIRMTQLEIVLACGVVGLVSVFATLSPT</sequence>
<dbReference type="GeneID" id="61251331"/>
<feature type="transmembrane region" description="Helical" evidence="6">
    <location>
        <begin position="221"/>
        <end position="244"/>
    </location>
</feature>
<dbReference type="InterPro" id="IPR047689">
    <property type="entry name" value="CopD"/>
</dbReference>
<organism evidence="8 9">
    <name type="scientific">Pantoea stewartii</name>
    <dbReference type="NCBI Taxonomy" id="66269"/>
    <lineage>
        <taxon>Bacteria</taxon>
        <taxon>Pseudomonadati</taxon>
        <taxon>Pseudomonadota</taxon>
        <taxon>Gammaproteobacteria</taxon>
        <taxon>Enterobacterales</taxon>
        <taxon>Erwiniaceae</taxon>
        <taxon>Pantoea</taxon>
    </lineage>
</organism>
<evidence type="ECO:0000256" key="2">
    <source>
        <dbReference type="ARBA" id="ARBA00022475"/>
    </source>
</evidence>
<reference evidence="8 9" key="1">
    <citation type="journal article" date="2016" name="Front. Microbiol.">
        <title>Genomic Resource of Rice Seed Associated Bacteria.</title>
        <authorList>
            <person name="Midha S."/>
            <person name="Bansal K."/>
            <person name="Sharma S."/>
            <person name="Kumar N."/>
            <person name="Patil P.P."/>
            <person name="Chaudhry V."/>
            <person name="Patil P.B."/>
        </authorList>
    </citation>
    <scope>NUCLEOTIDE SEQUENCE [LARGE SCALE GENOMIC DNA]</scope>
    <source>
        <strain evidence="8 9">RSA13</strain>
    </source>
</reference>
<dbReference type="InterPro" id="IPR008457">
    <property type="entry name" value="Cu-R_CopD_dom"/>
</dbReference>
<feature type="transmembrane region" description="Helical" evidence="6">
    <location>
        <begin position="50"/>
        <end position="70"/>
    </location>
</feature>
<evidence type="ECO:0000256" key="4">
    <source>
        <dbReference type="ARBA" id="ARBA00022989"/>
    </source>
</evidence>
<evidence type="ECO:0000313" key="9">
    <source>
        <dbReference type="Proteomes" id="UP000072520"/>
    </source>
</evidence>
<dbReference type="EMBL" id="LDSI01000002">
    <property type="protein sequence ID" value="KTT01034.1"/>
    <property type="molecule type" value="Genomic_DNA"/>
</dbReference>
<comment type="function">
    <text evidence="6">Involved in copper resistance.</text>
</comment>
<feature type="transmembrane region" description="Helical" evidence="6">
    <location>
        <begin position="151"/>
        <end position="172"/>
    </location>
</feature>
<dbReference type="GO" id="GO:0006825">
    <property type="term" value="P:copper ion transport"/>
    <property type="evidence" value="ECO:0007669"/>
    <property type="project" value="InterPro"/>
</dbReference>
<comment type="similarity">
    <text evidence="6">Belongs to the CopD family.</text>
</comment>
<protein>
    <recommendedName>
        <fullName evidence="6">Copper resistance protein D</fullName>
    </recommendedName>
</protein>